<organism evidence="7 8">
    <name type="scientific">Glomus cerebriforme</name>
    <dbReference type="NCBI Taxonomy" id="658196"/>
    <lineage>
        <taxon>Eukaryota</taxon>
        <taxon>Fungi</taxon>
        <taxon>Fungi incertae sedis</taxon>
        <taxon>Mucoromycota</taxon>
        <taxon>Glomeromycotina</taxon>
        <taxon>Glomeromycetes</taxon>
        <taxon>Glomerales</taxon>
        <taxon>Glomeraceae</taxon>
        <taxon>Glomus</taxon>
    </lineage>
</organism>
<feature type="domain" description="VPS10" evidence="6">
    <location>
        <begin position="731"/>
        <end position="1359"/>
    </location>
</feature>
<keyword evidence="4" id="KW-0325">Glycoprotein</keyword>
<dbReference type="EMBL" id="QKYT01000130">
    <property type="protein sequence ID" value="RIA92294.1"/>
    <property type="molecule type" value="Genomic_DNA"/>
</dbReference>
<dbReference type="GO" id="GO:0006896">
    <property type="term" value="P:Golgi to vacuole transport"/>
    <property type="evidence" value="ECO:0007669"/>
    <property type="project" value="TreeGrafter"/>
</dbReference>
<dbReference type="InterPro" id="IPR006581">
    <property type="entry name" value="VPS10"/>
</dbReference>
<dbReference type="PANTHER" id="PTHR12106">
    <property type="entry name" value="SORTILIN RELATED"/>
    <property type="match status" value="1"/>
</dbReference>
<feature type="domain" description="VPS10" evidence="6">
    <location>
        <begin position="62"/>
        <end position="704"/>
    </location>
</feature>
<dbReference type="InterPro" id="IPR031777">
    <property type="entry name" value="Sortilin_C"/>
</dbReference>
<dbReference type="Proteomes" id="UP000265703">
    <property type="component" value="Unassembled WGS sequence"/>
</dbReference>
<dbReference type="InterPro" id="IPR050310">
    <property type="entry name" value="VPS10-sortilin"/>
</dbReference>
<comment type="subcellular location">
    <subcellularLocation>
        <location evidence="1">Membrane</location>
    </subcellularLocation>
</comment>
<dbReference type="InterPro" id="IPR015943">
    <property type="entry name" value="WD40/YVTN_repeat-like_dom_sf"/>
</dbReference>
<feature type="transmembrane region" description="Helical" evidence="5">
    <location>
        <begin position="2016"/>
        <end position="2038"/>
    </location>
</feature>
<dbReference type="Pfam" id="PF15901">
    <property type="entry name" value="Sortilin_C"/>
    <property type="match status" value="3"/>
</dbReference>
<evidence type="ECO:0000256" key="3">
    <source>
        <dbReference type="ARBA" id="ARBA00023136"/>
    </source>
</evidence>
<dbReference type="GO" id="GO:0005794">
    <property type="term" value="C:Golgi apparatus"/>
    <property type="evidence" value="ECO:0007669"/>
    <property type="project" value="TreeGrafter"/>
</dbReference>
<keyword evidence="5" id="KW-0812">Transmembrane</keyword>
<dbReference type="PANTHER" id="PTHR12106:SF27">
    <property type="entry name" value="SORTILIN-RELATED RECEPTOR"/>
    <property type="match status" value="1"/>
</dbReference>
<evidence type="ECO:0000313" key="7">
    <source>
        <dbReference type="EMBL" id="RIA92294.1"/>
    </source>
</evidence>
<dbReference type="Gene3D" id="3.30.60.270">
    <property type="match status" value="3"/>
</dbReference>
<evidence type="ECO:0000313" key="8">
    <source>
        <dbReference type="Proteomes" id="UP000265703"/>
    </source>
</evidence>
<dbReference type="GO" id="GO:0005829">
    <property type="term" value="C:cytosol"/>
    <property type="evidence" value="ECO:0007669"/>
    <property type="project" value="GOC"/>
</dbReference>
<evidence type="ECO:0000259" key="6">
    <source>
        <dbReference type="SMART" id="SM00602"/>
    </source>
</evidence>
<evidence type="ECO:0000256" key="1">
    <source>
        <dbReference type="ARBA" id="ARBA00004370"/>
    </source>
</evidence>
<dbReference type="OrthoDB" id="443634at2759"/>
<dbReference type="STRING" id="658196.A0A397TBL5"/>
<evidence type="ECO:0000256" key="5">
    <source>
        <dbReference type="SAM" id="Phobius"/>
    </source>
</evidence>
<dbReference type="GO" id="GO:0006895">
    <property type="term" value="P:Golgi to endosome transport"/>
    <property type="evidence" value="ECO:0007669"/>
    <property type="project" value="TreeGrafter"/>
</dbReference>
<dbReference type="GO" id="GO:0016020">
    <property type="term" value="C:membrane"/>
    <property type="evidence" value="ECO:0007669"/>
    <property type="project" value="UniProtKB-SubCell"/>
</dbReference>
<keyword evidence="5" id="KW-1133">Transmembrane helix</keyword>
<keyword evidence="3 5" id="KW-0472">Membrane</keyword>
<proteinExistence type="predicted"/>
<dbReference type="GO" id="GO:0006623">
    <property type="term" value="P:protein targeting to vacuole"/>
    <property type="evidence" value="ECO:0007669"/>
    <property type="project" value="TreeGrafter"/>
</dbReference>
<name>A0A397TBL5_9GLOM</name>
<dbReference type="Pfam" id="PF15902">
    <property type="entry name" value="Sortilin-Vps10"/>
    <property type="match status" value="3"/>
</dbReference>
<dbReference type="InterPro" id="IPR031778">
    <property type="entry name" value="Sortilin_N"/>
</dbReference>
<protein>
    <recommendedName>
        <fullName evidence="6">VPS10 domain-containing protein</fullName>
    </recommendedName>
</protein>
<dbReference type="SMART" id="SM00602">
    <property type="entry name" value="VPS10"/>
    <property type="match status" value="3"/>
</dbReference>
<reference evidence="7 8" key="1">
    <citation type="submission" date="2018-06" db="EMBL/GenBank/DDBJ databases">
        <title>Comparative genomics reveals the genomic features of Rhizophagus irregularis, R. cerebriforme, R. diaphanum and Gigaspora rosea, and their symbiotic lifestyle signature.</title>
        <authorList>
            <person name="Morin E."/>
            <person name="San Clemente H."/>
            <person name="Chen E.C.H."/>
            <person name="De La Providencia I."/>
            <person name="Hainaut M."/>
            <person name="Kuo A."/>
            <person name="Kohler A."/>
            <person name="Murat C."/>
            <person name="Tang N."/>
            <person name="Roy S."/>
            <person name="Loubradou J."/>
            <person name="Henrissat B."/>
            <person name="Grigoriev I.V."/>
            <person name="Corradi N."/>
            <person name="Roux C."/>
            <person name="Martin F.M."/>
        </authorList>
    </citation>
    <scope>NUCLEOTIDE SEQUENCE [LARGE SCALE GENOMIC DNA]</scope>
    <source>
        <strain evidence="7 8">DAOM 227022</strain>
    </source>
</reference>
<dbReference type="SUPFAM" id="SSF110296">
    <property type="entry name" value="Oligoxyloglucan reducing end-specific cellobiohydrolase"/>
    <property type="match status" value="3"/>
</dbReference>
<sequence>MANKSVYGFGVYTPKITLINILLLFLLSIICLTLVGAQSVKVDRWGFEHLPARAFLHFKRSDNILYHDYGGDVWISNNAGASWEPVSGVPKNIAAALIEHKFSESHAYIITNDIKHYKTSDKGKTWQEFTTPITPAKNDQVLSFNYAREDYVLFRGTKCTDFECTDVTYFTRDGFRTSPELLLENTDKCIWALSSKKFDEAPVQSIFCIQHDVSGNGSMRKLSDYRLVESDDYFKNTIKTIDFDSGGDVRGVVGLGETQEYLAAAVKDVNSFDMKMYVSTDGLKWARAFFPLHEGQKEHAYTILESPTSHLIVDLFSSESSNTGTLFFSNSNGTYFIDRLNHTNRNKDGLVDFKLSQSVGGILLANIVSNYDDVDKGKAFKKKLQSKISIDDGITWKFIKPPEKNLGGSGFRCNIGNWEQGECSLHLHSVTRNKGHTFSAGEAPGVLMGVGNVGQNLLPYDQCDTFLSYDGGLTWKVVKLGAHIYGIGHYGTILVIVDDEQPTDEILYSYDRGETWINHSLGQKIYAKLLTTDSISKNFILFGAAVPNHNRPDDGGSDNRYFTFKLDFSKLFDRDCNPDEFDDWVPKRSESGPDCFMGRKITYHRRKADARCFVQSPPEINEVICACTKRDFECDFNYIFDKAEEKCIPLLPERIPEGECKDGHKTYLGSSGFRKNPGSKCDRSYPESVKLDEPVTKDCSGDHSGLPRYGEVTHRIANFAMGFYFYFSKSTTLMFKTADGKVKRSEDEGSTWEDVLSEAGSIAYMFLHDHDKTRAYFFPDKADGDTYYMWYTTDSGKTFDKTKLEKEPNMLNLQLLDFHPKNNDWLLFMAGTPCPGCHSVTYFSSDNGKSWKEIETWAEKCIFGKDTEFETDEDAVFCSSYKYKNSRISQDVLGGRTSEANPLQLYKMRTDGGSKEVLLNNVVNFFVFNEFMAVATEERGQLLLHISEDGKKFFDATFPPDINVNQEAYTILPSTTGSIFLDVYKSLKVGFEYGSLFKSNSNGTAFNKILDNTNRNIYGNVDFEKVQGLDGVILANQVENVEELNEYIKKKVTTKISYDDGSHWKRLKNVKTLDSDGSNCQDCYLNLHGRTDIRGPGGIFSAPSSTGLLIGVGNFGQYLLPYSECNTFMSRDGGRNWNEIRRGASLYEFGDQGTIIVVIDNKAPTDHVLYSWNYGRDWNKYIFTTSTPIRASILTTNPESTSMKFLLIGHTVPTSTSEASPVVITIDFSQLEKRKCNKDDFELWNPMDENSEDHKCLLGEEIKHWRRKADVECHIGELEIKPPERKICPCTKHDFECSYGYWRNAAGQCELMGPDPDRPSNCKDTYEGHSGYVKMKKSKCKDGEDLDKKIKKDCDSGKTIISKTKIFEQLIADYFYFNKTNTILARTMDNVVWRSIDEGHTWTSLNVSSEGIYGIFQNPHFNNYAYLITLGKTHYYTSDSGTTFNPFIVPIEPNLLRIPILSFHSDKPDYLIYTGSEECNDEWSQKCHTKAYYTSNNGAKWNEINTYVRICQWARSNKKFHKPSDLIICESYRDKKGSQRIFLNNPLQLVSSKDFFKREKTYFDNIVGTAIFEEFMVVAELLPNGQSLRLWVSLDAETFAEAQFPPNMQLTQQNAYTVLESATHSITLHVTTTTNGNDNQNDKYGNILKSNGNGTYYSFSLGNVNRDFKGFVDFEKMQGIRGIALANIVSNVNEVNMGNNKKLKTMITFNDGATWKFLNRPEHDSDGRKYKCDDCSLHLHGYTERRNPRDSFSSSSAIGLMMGVGNVGDYLTPYLEGDTFLTRDAGVTWTEVKKGAYMYEFGNQGSIIVLVDDEQPTDHVLYSLNEGTSWQEYKFTKVGEQSIRVIDIDTMPGGLSSKFILRGFNPSRFNEEVVVYLDFSNIFTGKCKLEEDFEKWSPTFGEGKCLFGHEITYLRKKRESECFIEDDLRDKKERGVDCECTKHDFECDYNYMRNATDQCILFPGAEPLHRSIAEQCANGDPYWYELSGYRKLKASTCKDGPLIYTGERHKCPGHSVLFWIIIVLLPFVIVGILTICFIKRRYSGGHIRLGSSIEPNAIVDLLYQIRMPRFVSRLWSKIPLPGRRRYHYSPVATDDGHEVLMDDYEQDNETL</sequence>
<dbReference type="Gene3D" id="2.10.70.80">
    <property type="match status" value="3"/>
</dbReference>
<accession>A0A397TBL5</accession>
<keyword evidence="8" id="KW-1185">Reference proteome</keyword>
<comment type="caution">
    <text evidence="7">The sequence shown here is derived from an EMBL/GenBank/DDBJ whole genome shotgun (WGS) entry which is preliminary data.</text>
</comment>
<evidence type="ECO:0000256" key="4">
    <source>
        <dbReference type="ARBA" id="ARBA00023180"/>
    </source>
</evidence>
<gene>
    <name evidence="7" type="ORF">C1645_765456</name>
</gene>
<dbReference type="Gene3D" id="2.130.10.10">
    <property type="entry name" value="YVTN repeat-like/Quinoprotein amine dehydrogenase"/>
    <property type="match status" value="3"/>
</dbReference>
<evidence type="ECO:0000256" key="2">
    <source>
        <dbReference type="ARBA" id="ARBA00022737"/>
    </source>
</evidence>
<keyword evidence="2" id="KW-0677">Repeat</keyword>
<feature type="domain" description="VPS10" evidence="6">
    <location>
        <begin position="1381"/>
        <end position="2016"/>
    </location>
</feature>